<organism evidence="1 2">
    <name type="scientific">Methanothrix harundinacea (strain 6Ac)</name>
    <name type="common">Methanosaeta harundinacea</name>
    <dbReference type="NCBI Taxonomy" id="1110509"/>
    <lineage>
        <taxon>Archaea</taxon>
        <taxon>Methanobacteriati</taxon>
        <taxon>Methanobacteriota</taxon>
        <taxon>Stenosarchaea group</taxon>
        <taxon>Methanomicrobia</taxon>
        <taxon>Methanotrichales</taxon>
        <taxon>Methanotrichaceae</taxon>
        <taxon>Methanothrix</taxon>
    </lineage>
</organism>
<keyword evidence="2" id="KW-1185">Reference proteome</keyword>
<proteinExistence type="predicted"/>
<dbReference type="HOGENOM" id="CLU_1136075_0_0_2"/>
<dbReference type="PATRIC" id="fig|1110509.7.peg.1836"/>
<dbReference type="OrthoDB" id="380147at2157"/>
<accession>G7WPY0</accession>
<dbReference type="RefSeq" id="WP_014587193.1">
    <property type="nucleotide sequence ID" value="NC_017527.1"/>
</dbReference>
<dbReference type="GeneID" id="12510820"/>
<reference evidence="1 2" key="1">
    <citation type="journal article" date="2012" name="PLoS ONE">
        <title>The genome characteristics and predicted function of methyl-group oxidation pathway in the obligate aceticlastic methanogens, Methanosaeta spp.</title>
        <authorList>
            <person name="Zhu J."/>
            <person name="Zheng H."/>
            <person name="Ai G."/>
            <person name="Zhang G."/>
            <person name="Liu D."/>
            <person name="Liu X."/>
            <person name="Dong X."/>
        </authorList>
    </citation>
    <scope>NUCLEOTIDE SEQUENCE [LARGE SCALE GENOMIC DNA]</scope>
    <source>
        <strain evidence="1 2">6Ac</strain>
    </source>
</reference>
<dbReference type="EMBL" id="CP003117">
    <property type="protein sequence ID" value="AET65011.1"/>
    <property type="molecule type" value="Genomic_DNA"/>
</dbReference>
<evidence type="ECO:0000313" key="1">
    <source>
        <dbReference type="EMBL" id="AET65011.1"/>
    </source>
</evidence>
<gene>
    <name evidence="1" type="ordered locus">Mhar_1651</name>
</gene>
<protein>
    <submittedName>
        <fullName evidence="1">Uncharacterized protein</fullName>
    </submittedName>
</protein>
<dbReference type="KEGG" id="mhi:Mhar_1651"/>
<dbReference type="Proteomes" id="UP000005877">
    <property type="component" value="Chromosome"/>
</dbReference>
<sequence length="234" mass="25639">MMRYLPLCRTAVMVLVLALVATSTTSASEDMEYGTKVKWNDVDEAGALSPFYTGPEFAFWDEGIIGVFDTEDVVYININPSDDVVSENDVRLTPFGDLPAGSQVAKADNDIGKQLTKFGTATTPRAELRFLDVGGDLAYNLEDPIYLNVVPGQINANDVRITSYKGFPAGSRVNDADPDNGLKTSTLPGMLSFFNKNGNINNGGYAIYDRGDVVYMDTQYPFYMVTINDVRMST</sequence>
<evidence type="ECO:0000313" key="2">
    <source>
        <dbReference type="Proteomes" id="UP000005877"/>
    </source>
</evidence>
<dbReference type="STRING" id="1110509.Mhar_1651"/>
<dbReference type="AlphaFoldDB" id="G7WPY0"/>
<name>G7WPY0_METH6</name>